<dbReference type="EnsemblMetazoa" id="XM_024226972.1">
    <property type="protein sequence ID" value="XP_024082740.1"/>
    <property type="gene ID" value="LOC106667975"/>
</dbReference>
<sequence>MRMSNKVVPYKGQNYSHLKSHHLQEGSLFTDVTFPAIDNIIGAEGIPDNVVWKRASELTTLPRLFTELDTSKIVRAGELSCNWIVSACAILADVKEIRNKVIPEYWDQEWRENNYCGLFHFKFWRFGNWTDVVIDDFLPTVENVLLTTQSNLENEFWASLVEKAYAKLHGSYEALKEGELSDALVDFTGGVCEVIDLAAGRYDDLEEKRAQLYDMLNKESTDHSIVCFTVSAPSNSNIGERTELGLTKGHTYHMTDIKKVYLGETTLRSLFKGREKVAMVRLKDPRYEEKRAPSSPDSALSSDGNPFAYSTEVLARLRSKNTDWQHIDSAERKRLGLVFRDSTEFWMPLEDVVSEFSEAIICRLVTENFFVTPAKKWKCYYFPGVWGTGPRNTKLDRSGGGDFYGENFLHNPQFGLDIEGSKEIIIQLLQFQEDEPSVTNTIVNQLIGFHLVKVENNRFTRLHKLWPHNPLIIAEDHKRKREIVYRGHLSDAKYVIIPTTYREGDSASFLLRVFTQDSGVSLKELKEDIPKRWAPCSCLMPEVEIVTVIIIESAELENKHHSWGSARLNLYCTITCEGYKVKTDFATDDIHPEWNDAFIFYRKKPKKPLVLKVFSKNMIFPNALLGECELPAEVTHSPTQLDATIFLKQKTKEGTETVPSGTLHLTMLTEDNLFAV</sequence>
<dbReference type="SUPFAM" id="SSF49562">
    <property type="entry name" value="C2 domain (Calcium/lipid-binding domain, CaLB)"/>
    <property type="match status" value="1"/>
</dbReference>
<dbReference type="InterPro" id="IPR038765">
    <property type="entry name" value="Papain-like_cys_pep_sf"/>
</dbReference>
<dbReference type="InterPro" id="IPR022683">
    <property type="entry name" value="Calpain_III"/>
</dbReference>
<keyword evidence="10" id="KW-1185">Reference proteome</keyword>
<dbReference type="Pfam" id="PF00168">
    <property type="entry name" value="C2"/>
    <property type="match status" value="1"/>
</dbReference>
<dbReference type="PANTHER" id="PTHR10183:SF379">
    <property type="entry name" value="CALPAIN-5"/>
    <property type="match status" value="1"/>
</dbReference>
<comment type="similarity">
    <text evidence="1">Belongs to the peptidase C2 family.</text>
</comment>
<keyword evidence="3" id="KW-0378">Hydrolase</keyword>
<dbReference type="SMART" id="SM00239">
    <property type="entry name" value="C2"/>
    <property type="match status" value="1"/>
</dbReference>
<dbReference type="PROSITE" id="PS50203">
    <property type="entry name" value="CALPAIN_CAT"/>
    <property type="match status" value="1"/>
</dbReference>
<feature type="active site" evidence="5">
    <location>
        <position position="250"/>
    </location>
</feature>
<dbReference type="InterPro" id="IPR001300">
    <property type="entry name" value="Peptidase_C2_calpain_cat"/>
</dbReference>
<evidence type="ECO:0000313" key="10">
    <source>
        <dbReference type="Proteomes" id="UP000494040"/>
    </source>
</evidence>
<dbReference type="Gene3D" id="2.60.40.150">
    <property type="entry name" value="C2 domain"/>
    <property type="match status" value="1"/>
</dbReference>
<evidence type="ECO:0000256" key="4">
    <source>
        <dbReference type="ARBA" id="ARBA00022807"/>
    </source>
</evidence>
<dbReference type="CDD" id="cd00044">
    <property type="entry name" value="CysPc"/>
    <property type="match status" value="1"/>
</dbReference>
<comment type="caution">
    <text evidence="6">Lacks conserved residue(s) required for the propagation of feature annotation.</text>
</comment>
<reference evidence="9" key="1">
    <citation type="submission" date="2022-01" db="UniProtKB">
        <authorList>
            <consortium name="EnsemblMetazoa"/>
        </authorList>
    </citation>
    <scope>IDENTIFICATION</scope>
</reference>
<dbReference type="Pfam" id="PF01067">
    <property type="entry name" value="Calpain_III"/>
    <property type="match status" value="1"/>
</dbReference>
<evidence type="ECO:0000256" key="2">
    <source>
        <dbReference type="ARBA" id="ARBA00022670"/>
    </source>
</evidence>
<dbReference type="InterPro" id="IPR022684">
    <property type="entry name" value="Calpain_cysteine_protease"/>
</dbReference>
<evidence type="ECO:0000259" key="8">
    <source>
        <dbReference type="PROSITE" id="PS50203"/>
    </source>
</evidence>
<name>A0A8I6SHP0_CIMLE</name>
<dbReference type="GO" id="GO:0005737">
    <property type="term" value="C:cytoplasm"/>
    <property type="evidence" value="ECO:0007669"/>
    <property type="project" value="TreeGrafter"/>
</dbReference>
<evidence type="ECO:0000256" key="6">
    <source>
        <dbReference type="PROSITE-ProRule" id="PRU00239"/>
    </source>
</evidence>
<dbReference type="AlphaFoldDB" id="A0A8I6SHP0"/>
<protein>
    <recommendedName>
        <fullName evidence="11">Calpain-5</fullName>
    </recommendedName>
</protein>
<dbReference type="InterPro" id="IPR036213">
    <property type="entry name" value="Calpain_III_sf"/>
</dbReference>
<organism evidence="9 10">
    <name type="scientific">Cimex lectularius</name>
    <name type="common">Bed bug</name>
    <name type="synonym">Acanthia lectularia</name>
    <dbReference type="NCBI Taxonomy" id="79782"/>
    <lineage>
        <taxon>Eukaryota</taxon>
        <taxon>Metazoa</taxon>
        <taxon>Ecdysozoa</taxon>
        <taxon>Arthropoda</taxon>
        <taxon>Hexapoda</taxon>
        <taxon>Insecta</taxon>
        <taxon>Pterygota</taxon>
        <taxon>Neoptera</taxon>
        <taxon>Paraneoptera</taxon>
        <taxon>Hemiptera</taxon>
        <taxon>Heteroptera</taxon>
        <taxon>Panheteroptera</taxon>
        <taxon>Cimicomorpha</taxon>
        <taxon>Cimicidae</taxon>
        <taxon>Cimex</taxon>
    </lineage>
</organism>
<dbReference type="InterPro" id="IPR022682">
    <property type="entry name" value="Calpain_domain_III"/>
</dbReference>
<evidence type="ECO:0008006" key="11">
    <source>
        <dbReference type="Google" id="ProtNLM"/>
    </source>
</evidence>
<dbReference type="PRINTS" id="PR00704">
    <property type="entry name" value="CALPAIN"/>
</dbReference>
<dbReference type="PANTHER" id="PTHR10183">
    <property type="entry name" value="CALPAIN"/>
    <property type="match status" value="1"/>
</dbReference>
<keyword evidence="4" id="KW-0788">Thiol protease</keyword>
<dbReference type="RefSeq" id="XP_024082740.1">
    <property type="nucleotide sequence ID" value="XM_024226972.1"/>
</dbReference>
<evidence type="ECO:0000259" key="7">
    <source>
        <dbReference type="PROSITE" id="PS50004"/>
    </source>
</evidence>
<dbReference type="PROSITE" id="PS50004">
    <property type="entry name" value="C2"/>
    <property type="match status" value="1"/>
</dbReference>
<dbReference type="InterPro" id="IPR035892">
    <property type="entry name" value="C2_domain_sf"/>
</dbReference>
<feature type="domain" description="Calpain catalytic" evidence="8">
    <location>
        <begin position="28"/>
        <end position="365"/>
    </location>
</feature>
<dbReference type="SUPFAM" id="SSF54001">
    <property type="entry name" value="Cysteine proteinases"/>
    <property type="match status" value="1"/>
</dbReference>
<dbReference type="SUPFAM" id="SSF49758">
    <property type="entry name" value="Calpain large subunit, middle domain (domain III)"/>
    <property type="match status" value="1"/>
</dbReference>
<dbReference type="GO" id="GO:0004198">
    <property type="term" value="F:calcium-dependent cysteine-type endopeptidase activity"/>
    <property type="evidence" value="ECO:0007669"/>
    <property type="project" value="InterPro"/>
</dbReference>
<dbReference type="SMART" id="SM00230">
    <property type="entry name" value="CysPc"/>
    <property type="match status" value="1"/>
</dbReference>
<dbReference type="Proteomes" id="UP000494040">
    <property type="component" value="Unassembled WGS sequence"/>
</dbReference>
<dbReference type="OrthoDB" id="424753at2759"/>
<evidence type="ECO:0000313" key="9">
    <source>
        <dbReference type="EnsemblMetazoa" id="XP_024082740.1"/>
    </source>
</evidence>
<keyword evidence="2" id="KW-0645">Protease</keyword>
<dbReference type="OMA" id="QKGRYTD"/>
<accession>A0A8I6SHP0</accession>
<evidence type="ECO:0000256" key="5">
    <source>
        <dbReference type="PIRSR" id="PIRSR622684-1"/>
    </source>
</evidence>
<evidence type="ECO:0000256" key="1">
    <source>
        <dbReference type="ARBA" id="ARBA00007623"/>
    </source>
</evidence>
<dbReference type="GO" id="GO:0006508">
    <property type="term" value="P:proteolysis"/>
    <property type="evidence" value="ECO:0007669"/>
    <property type="project" value="UniProtKB-KW"/>
</dbReference>
<proteinExistence type="inferred from homology"/>
<dbReference type="InterPro" id="IPR000008">
    <property type="entry name" value="C2_dom"/>
</dbReference>
<dbReference type="Gene3D" id="2.60.120.380">
    <property type="match status" value="1"/>
</dbReference>
<dbReference type="GeneID" id="106667975"/>
<feature type="domain" description="C2" evidence="7">
    <location>
        <begin position="527"/>
        <end position="645"/>
    </location>
</feature>
<evidence type="ECO:0000256" key="3">
    <source>
        <dbReference type="ARBA" id="ARBA00022801"/>
    </source>
</evidence>
<dbReference type="Gene3D" id="3.90.70.10">
    <property type="entry name" value="Cysteine proteinases"/>
    <property type="match status" value="1"/>
</dbReference>
<dbReference type="SMART" id="SM00720">
    <property type="entry name" value="calpain_III"/>
    <property type="match status" value="1"/>
</dbReference>
<dbReference type="Pfam" id="PF00648">
    <property type="entry name" value="Peptidase_C2"/>
    <property type="match status" value="2"/>
</dbReference>